<comment type="caution">
    <text evidence="3">The sequence shown here is derived from an EMBL/GenBank/DDBJ whole genome shotgun (WGS) entry which is preliminary data.</text>
</comment>
<evidence type="ECO:0000313" key="3">
    <source>
        <dbReference type="EMBL" id="RJG49417.1"/>
    </source>
</evidence>
<dbReference type="Proteomes" id="UP000283255">
    <property type="component" value="Unassembled WGS sequence"/>
</dbReference>
<name>A0A418YH90_9GAMM</name>
<dbReference type="AlphaFoldDB" id="A0A418YH90"/>
<proteinExistence type="predicted"/>
<keyword evidence="1" id="KW-0732">Signal</keyword>
<dbReference type="RefSeq" id="WP_119909752.1">
    <property type="nucleotide sequence ID" value="NZ_QZCH01000004.1"/>
</dbReference>
<evidence type="ECO:0000256" key="1">
    <source>
        <dbReference type="SAM" id="SignalP"/>
    </source>
</evidence>
<dbReference type="OrthoDB" id="7344472at2"/>
<feature type="domain" description="DUF4434" evidence="2">
    <location>
        <begin position="27"/>
        <end position="270"/>
    </location>
</feature>
<evidence type="ECO:0000259" key="2">
    <source>
        <dbReference type="Pfam" id="PF14488"/>
    </source>
</evidence>
<dbReference type="Gene3D" id="3.20.20.80">
    <property type="entry name" value="Glycosidases"/>
    <property type="match status" value="1"/>
</dbReference>
<accession>A0A418YH90</accession>
<feature type="signal peptide" evidence="1">
    <location>
        <begin position="1"/>
        <end position="17"/>
    </location>
</feature>
<dbReference type="EMBL" id="QZCH01000004">
    <property type="protein sequence ID" value="RJG49417.1"/>
    <property type="molecule type" value="Genomic_DNA"/>
</dbReference>
<reference evidence="3 4" key="1">
    <citation type="submission" date="2018-09" db="EMBL/GenBank/DDBJ databases">
        <authorList>
            <person name="Wang F."/>
        </authorList>
    </citation>
    <scope>NUCLEOTIDE SEQUENCE [LARGE SCALE GENOMIC DNA]</scope>
    <source>
        <strain evidence="3 4">PLHSC7-2</strain>
    </source>
</reference>
<dbReference type="Pfam" id="PF14488">
    <property type="entry name" value="DUF4434"/>
    <property type="match status" value="1"/>
</dbReference>
<keyword evidence="4" id="KW-1185">Reference proteome</keyword>
<dbReference type="InterPro" id="IPR027849">
    <property type="entry name" value="DUF4434"/>
</dbReference>
<gene>
    <name evidence="3" type="ORF">D1Z90_05505</name>
</gene>
<protein>
    <submittedName>
        <fullName evidence="3">DUF4434 domain-containing protein</fullName>
    </submittedName>
</protein>
<reference evidence="3 4" key="2">
    <citation type="submission" date="2019-01" db="EMBL/GenBank/DDBJ databases">
        <title>Motilimonas pumilus sp. nov., isolated from the gut of sea cucumber (Apostichopus japonicus).</title>
        <authorList>
            <person name="Wang F.-Q."/>
            <person name="Ren L.-H."/>
            <person name="Lin Y.-W."/>
            <person name="Sun G.-H."/>
            <person name="Du Z.-J."/>
            <person name="Zhao J.-X."/>
            <person name="Liu X.-J."/>
            <person name="Liu L.-J."/>
        </authorList>
    </citation>
    <scope>NUCLEOTIDE SEQUENCE [LARGE SCALE GENOMIC DNA]</scope>
    <source>
        <strain evidence="3 4">PLHSC7-2</strain>
    </source>
</reference>
<evidence type="ECO:0000313" key="4">
    <source>
        <dbReference type="Proteomes" id="UP000283255"/>
    </source>
</evidence>
<sequence length="305" mass="34811">MVKWIFSCYLFACTALANELPTQSWVFYQPQQQDKQITRLQWQGVMKALKQAGAKGLVLQWTAYGDNTFGQPHELQLSTLAEFAAQAGLQVMVGLYLDSNYFEQIKQASSSLPFYLNKHRALSLKQAQHWQGFSQTPAFAGWYISEEIDDYHWQDYQKNQLLIEHLSASYEQLQQLTPEAPVYISAYLGGHLPVVKARHLLQRISLQGKLKVWLQDGVGTGALSHSQREMYFNGIFSCASEQGQPSGIVLERFRQNKQADSFAAEPAENAHWYQQIEWSKAWCPSQSAVFSLRYLTLAKQAFTPK</sequence>
<feature type="chain" id="PRO_5018992568" evidence="1">
    <location>
        <begin position="18"/>
        <end position="305"/>
    </location>
</feature>
<organism evidence="3 4">
    <name type="scientific">Motilimonas pumila</name>
    <dbReference type="NCBI Taxonomy" id="2303987"/>
    <lineage>
        <taxon>Bacteria</taxon>
        <taxon>Pseudomonadati</taxon>
        <taxon>Pseudomonadota</taxon>
        <taxon>Gammaproteobacteria</taxon>
        <taxon>Alteromonadales</taxon>
        <taxon>Alteromonadales genera incertae sedis</taxon>
        <taxon>Motilimonas</taxon>
    </lineage>
</organism>